<dbReference type="SUPFAM" id="SSF48264">
    <property type="entry name" value="Cytochrome P450"/>
    <property type="match status" value="1"/>
</dbReference>
<evidence type="ECO:0000256" key="2">
    <source>
        <dbReference type="ARBA" id="ARBA00004524"/>
    </source>
</evidence>
<evidence type="ECO:0000313" key="14">
    <source>
        <dbReference type="Proteomes" id="UP000008143"/>
    </source>
</evidence>
<dbReference type="GO" id="GO:0020037">
    <property type="term" value="F:heme binding"/>
    <property type="evidence" value="ECO:0000318"/>
    <property type="project" value="GO_Central"/>
</dbReference>
<keyword evidence="10 13" id="KW-0503">Monooxygenase</keyword>
<sequence>MVSFEPITLFLAIVICLFLIYLVYGGKGTPPNFPPGPKPLPLIGNLHIINLKKPYMTFMELGKKYGSVFRVQLGTEKVVVLCGYDAVKDALINHAEEFSDRPIIETFHRRSNGHGITFSHGENWKVMRRFTIATLRDFGMGKRTIEDRINEECHSLVETFQSYKGEPFETNLIMNAAVANIIVSILLGHRFEYQDPTLLKLIGLSNEMVRILGSPIVLLYNAYPSVMKWLPGSHHNVIKNTQKSHTFIKETFTEHKAQLDINDQRDFIDAFLAKQSEEKPNPGLFFHNENLVSLVDGLFVAGMETTSTTLRWGLLLMMKYPEIQKKVQDEINKVIGSAQPQTEHRKQMPYTDAVINEIQRFADIIPANLPHATTKDVTFRGYFIPKGTQVIPMLTSVLRDKAYFERPYEFYPQHFLDSKGNFVKNEAFLPFSAGKRSCAGETLAKMELFLFFTNLLQNFTFQPPPGQDLNLTTTGGFTSVPVVHKICALSRN</sequence>
<dbReference type="GO" id="GO:0046222">
    <property type="term" value="P:aflatoxin metabolic process"/>
    <property type="evidence" value="ECO:0007669"/>
    <property type="project" value="UniProtKB-ARBA"/>
</dbReference>
<dbReference type="Proteomes" id="UP000008143">
    <property type="component" value="Chromosome 5"/>
</dbReference>
<dbReference type="Gene3D" id="1.10.630.10">
    <property type="entry name" value="Cytochrome P450"/>
    <property type="match status" value="1"/>
</dbReference>
<keyword evidence="9 12" id="KW-0408">Iron</keyword>
<evidence type="ECO:0000256" key="12">
    <source>
        <dbReference type="PIRSR" id="PIRSR602401-1"/>
    </source>
</evidence>
<dbReference type="AlphaFoldDB" id="A0A8J1JLX4"/>
<keyword evidence="11" id="KW-0472">Membrane</keyword>
<dbReference type="GO" id="GO:0005737">
    <property type="term" value="C:cytoplasm"/>
    <property type="evidence" value="ECO:0000318"/>
    <property type="project" value="GO_Central"/>
</dbReference>
<keyword evidence="5 12" id="KW-0479">Metal-binding</keyword>
<accession>A0A8J1JLX4</accession>
<dbReference type="PROSITE" id="PS00086">
    <property type="entry name" value="CYTOCHROME_P450"/>
    <property type="match status" value="1"/>
</dbReference>
<dbReference type="InterPro" id="IPR050182">
    <property type="entry name" value="Cytochrome_P450_fam2"/>
</dbReference>
<dbReference type="Xenbase" id="XB-GENE-5870895">
    <property type="gene designation" value="cyp2f1l"/>
</dbReference>
<dbReference type="GO" id="GO:0006082">
    <property type="term" value="P:organic acid metabolic process"/>
    <property type="evidence" value="ECO:0000318"/>
    <property type="project" value="GO_Central"/>
</dbReference>
<dbReference type="FunFam" id="1.10.630.10:FF:000010">
    <property type="entry name" value="cytochrome P450 2W1 isoform X2"/>
    <property type="match status" value="1"/>
</dbReference>
<evidence type="ECO:0000256" key="3">
    <source>
        <dbReference type="ARBA" id="ARBA00010617"/>
    </source>
</evidence>
<dbReference type="GeneID" id="100124950"/>
<dbReference type="CTD" id="100124950"/>
<dbReference type="RefSeq" id="XP_031758883.1">
    <property type="nucleotide sequence ID" value="XM_031903023.1"/>
</dbReference>
<name>A0A8J1JLX4_XENTR</name>
<evidence type="ECO:0000256" key="5">
    <source>
        <dbReference type="ARBA" id="ARBA00022723"/>
    </source>
</evidence>
<dbReference type="GO" id="GO:0005506">
    <property type="term" value="F:iron ion binding"/>
    <property type="evidence" value="ECO:0007669"/>
    <property type="project" value="InterPro"/>
</dbReference>
<evidence type="ECO:0000256" key="10">
    <source>
        <dbReference type="ARBA" id="ARBA00023033"/>
    </source>
</evidence>
<keyword evidence="4 12" id="KW-0349">Heme</keyword>
<comment type="similarity">
    <text evidence="3 13">Belongs to the cytochrome P450 family.</text>
</comment>
<dbReference type="InterPro" id="IPR036396">
    <property type="entry name" value="Cyt_P450_sf"/>
</dbReference>
<dbReference type="AGR" id="Xenbase:XB-GENE-5870895"/>
<dbReference type="InterPro" id="IPR001128">
    <property type="entry name" value="Cyt_P450"/>
</dbReference>
<keyword evidence="6" id="KW-0256">Endoplasmic reticulum</keyword>
<evidence type="ECO:0000256" key="8">
    <source>
        <dbReference type="ARBA" id="ARBA00023002"/>
    </source>
</evidence>
<evidence type="ECO:0000313" key="16">
    <source>
        <dbReference type="Xenbase" id="XB-GENE-5870895"/>
    </source>
</evidence>
<feature type="binding site" description="axial binding residue" evidence="12">
    <location>
        <position position="438"/>
    </location>
    <ligand>
        <name>heme</name>
        <dbReference type="ChEBI" id="CHEBI:30413"/>
    </ligand>
    <ligandPart>
        <name>Fe</name>
        <dbReference type="ChEBI" id="CHEBI:18248"/>
    </ligandPart>
</feature>
<dbReference type="InterPro" id="IPR017972">
    <property type="entry name" value="Cyt_P450_CS"/>
</dbReference>
<evidence type="ECO:0000256" key="13">
    <source>
        <dbReference type="RuleBase" id="RU000461"/>
    </source>
</evidence>
<reference evidence="15" key="1">
    <citation type="submission" date="2025-08" db="UniProtKB">
        <authorList>
            <consortium name="RefSeq"/>
        </authorList>
    </citation>
    <scope>IDENTIFICATION</scope>
    <source>
        <strain evidence="15">Nigerian</strain>
        <tissue evidence="15">Liver and blood</tissue>
    </source>
</reference>
<dbReference type="InterPro" id="IPR002401">
    <property type="entry name" value="Cyt_P450_E_grp-I"/>
</dbReference>
<proteinExistence type="inferred from homology"/>
<organism evidence="14 15">
    <name type="scientific">Xenopus tropicalis</name>
    <name type="common">Western clawed frog</name>
    <name type="synonym">Silurana tropicalis</name>
    <dbReference type="NCBI Taxonomy" id="8364"/>
    <lineage>
        <taxon>Eukaryota</taxon>
        <taxon>Metazoa</taxon>
        <taxon>Chordata</taxon>
        <taxon>Craniata</taxon>
        <taxon>Vertebrata</taxon>
        <taxon>Euteleostomi</taxon>
        <taxon>Amphibia</taxon>
        <taxon>Batrachia</taxon>
        <taxon>Anura</taxon>
        <taxon>Pipoidea</taxon>
        <taxon>Pipidae</taxon>
        <taxon>Xenopodinae</taxon>
        <taxon>Xenopus</taxon>
        <taxon>Silurana</taxon>
    </lineage>
</organism>
<comment type="subcellular location">
    <subcellularLocation>
        <location evidence="2">Microsome membrane</location>
    </subcellularLocation>
</comment>
<dbReference type="OrthoDB" id="1055148at2759"/>
<keyword evidence="14" id="KW-1185">Reference proteome</keyword>
<evidence type="ECO:0000256" key="9">
    <source>
        <dbReference type="ARBA" id="ARBA00023004"/>
    </source>
</evidence>
<dbReference type="RefSeq" id="NP_001421396.1">
    <property type="nucleotide sequence ID" value="NM_001434467.1"/>
</dbReference>
<dbReference type="PANTHER" id="PTHR24300:SF302">
    <property type="entry name" value="CYTOCHROME P450"/>
    <property type="match status" value="1"/>
</dbReference>
<dbReference type="PRINTS" id="PR00385">
    <property type="entry name" value="P450"/>
</dbReference>
<dbReference type="GO" id="GO:0006805">
    <property type="term" value="P:xenobiotic metabolic process"/>
    <property type="evidence" value="ECO:0000318"/>
    <property type="project" value="GO_Central"/>
</dbReference>
<dbReference type="KEGG" id="xtr:100124950"/>
<evidence type="ECO:0000256" key="11">
    <source>
        <dbReference type="ARBA" id="ARBA00023136"/>
    </source>
</evidence>
<dbReference type="GO" id="GO:0016712">
    <property type="term" value="F:oxidoreductase activity, acting on paired donors, with incorporation or reduction of molecular oxygen, reduced flavin or flavoprotein as one donor, and incorporation of one atom of oxygen"/>
    <property type="evidence" value="ECO:0000318"/>
    <property type="project" value="GO_Central"/>
</dbReference>
<dbReference type="PANTHER" id="PTHR24300">
    <property type="entry name" value="CYTOCHROME P450 508A4-RELATED"/>
    <property type="match status" value="1"/>
</dbReference>
<evidence type="ECO:0000256" key="1">
    <source>
        <dbReference type="ARBA" id="ARBA00001971"/>
    </source>
</evidence>
<dbReference type="Pfam" id="PF00067">
    <property type="entry name" value="p450"/>
    <property type="match status" value="1"/>
</dbReference>
<evidence type="ECO:0000313" key="15">
    <source>
        <dbReference type="RefSeq" id="XP_031758883.1"/>
    </source>
</evidence>
<evidence type="ECO:0000256" key="7">
    <source>
        <dbReference type="ARBA" id="ARBA00022848"/>
    </source>
</evidence>
<gene>
    <name evidence="16" type="primary">cyp2f1l</name>
    <name evidence="15" type="synonym">LOC100124950</name>
</gene>
<evidence type="ECO:0000256" key="4">
    <source>
        <dbReference type="ARBA" id="ARBA00022617"/>
    </source>
</evidence>
<dbReference type="OMA" id="RINEECH"/>
<keyword evidence="7" id="KW-0492">Microsome</keyword>
<dbReference type="PRINTS" id="PR00463">
    <property type="entry name" value="EP450I"/>
</dbReference>
<comment type="cofactor">
    <cofactor evidence="1 12">
        <name>heme</name>
        <dbReference type="ChEBI" id="CHEBI:30413"/>
    </cofactor>
</comment>
<evidence type="ECO:0000256" key="6">
    <source>
        <dbReference type="ARBA" id="ARBA00022824"/>
    </source>
</evidence>
<protein>
    <submittedName>
        <fullName evidence="15">Uncharacterized protein LOC100124950</fullName>
    </submittedName>
</protein>
<keyword evidence="8 13" id="KW-0560">Oxidoreductase</keyword>